<accession>A0A382TM62</accession>
<dbReference type="InterPro" id="IPR006204">
    <property type="entry name" value="GHMP_kinase_N_dom"/>
</dbReference>
<feature type="domain" description="GHMP kinase N-terminal" evidence="1">
    <location>
        <begin position="65"/>
        <end position="141"/>
    </location>
</feature>
<organism evidence="2">
    <name type="scientific">marine metagenome</name>
    <dbReference type="NCBI Taxonomy" id="408172"/>
    <lineage>
        <taxon>unclassified sequences</taxon>
        <taxon>metagenomes</taxon>
        <taxon>ecological metagenomes</taxon>
    </lineage>
</organism>
<reference evidence="2" key="1">
    <citation type="submission" date="2018-05" db="EMBL/GenBank/DDBJ databases">
        <authorList>
            <person name="Lanie J.A."/>
            <person name="Ng W.-L."/>
            <person name="Kazmierczak K.M."/>
            <person name="Andrzejewski T.M."/>
            <person name="Davidsen T.M."/>
            <person name="Wayne K.J."/>
            <person name="Tettelin H."/>
            <person name="Glass J.I."/>
            <person name="Rusch D."/>
            <person name="Podicherti R."/>
            <person name="Tsui H.-C.T."/>
            <person name="Winkler M.E."/>
        </authorList>
    </citation>
    <scope>NUCLEOTIDE SEQUENCE</scope>
</reference>
<dbReference type="AlphaFoldDB" id="A0A382TM62"/>
<dbReference type="InterPro" id="IPR020568">
    <property type="entry name" value="Ribosomal_Su5_D2-typ_SF"/>
</dbReference>
<dbReference type="Pfam" id="PF00288">
    <property type="entry name" value="GHMP_kinases_N"/>
    <property type="match status" value="1"/>
</dbReference>
<proteinExistence type="predicted"/>
<feature type="non-terminal residue" evidence="2">
    <location>
        <position position="188"/>
    </location>
</feature>
<dbReference type="GO" id="GO:0005524">
    <property type="term" value="F:ATP binding"/>
    <property type="evidence" value="ECO:0007669"/>
    <property type="project" value="InterPro"/>
</dbReference>
<dbReference type="InterPro" id="IPR004422">
    <property type="entry name" value="RFAP_synthase"/>
</dbReference>
<protein>
    <recommendedName>
        <fullName evidence="1">GHMP kinase N-terminal domain-containing protein</fullName>
    </recommendedName>
</protein>
<gene>
    <name evidence="2" type="ORF">METZ01_LOCUS376033</name>
</gene>
<dbReference type="InterPro" id="IPR014721">
    <property type="entry name" value="Ribsml_uS5_D2-typ_fold_subgr"/>
</dbReference>
<sequence>MNSLTIRTPSRLHFGLLDMNGEIGRIDGGVGLALDAPHTLMELAQANSIEITCKDDPEVVERLNTAAKTVCTHYGFPGVKLDVLGRPLAHVGLGSATQTLVGAALSICKLHDLNVPAAEVASLVGRGGTSGIGIAAAEVGGFIIDGGHRFRRGENSKHHYTPSSASVDSKPPPILLRHDFPEWDVLIV</sequence>
<dbReference type="SUPFAM" id="SSF54211">
    <property type="entry name" value="Ribosomal protein S5 domain 2-like"/>
    <property type="match status" value="1"/>
</dbReference>
<evidence type="ECO:0000313" key="2">
    <source>
        <dbReference type="EMBL" id="SVD23179.1"/>
    </source>
</evidence>
<dbReference type="NCBIfam" id="TIGR00144">
    <property type="entry name" value="beta_RFAP_syn"/>
    <property type="match status" value="1"/>
</dbReference>
<evidence type="ECO:0000259" key="1">
    <source>
        <dbReference type="Pfam" id="PF00288"/>
    </source>
</evidence>
<dbReference type="EMBL" id="UINC01137687">
    <property type="protein sequence ID" value="SVD23179.1"/>
    <property type="molecule type" value="Genomic_DNA"/>
</dbReference>
<name>A0A382TM62_9ZZZZ</name>
<dbReference type="Gene3D" id="3.30.230.10">
    <property type="match status" value="1"/>
</dbReference>